<dbReference type="STRING" id="89093.SAMN04488558_1247"/>
<organism evidence="1 2">
    <name type="scientific">Ignavigranum ruoffiae</name>
    <dbReference type="NCBI Taxonomy" id="89093"/>
    <lineage>
        <taxon>Bacteria</taxon>
        <taxon>Bacillati</taxon>
        <taxon>Bacillota</taxon>
        <taxon>Bacilli</taxon>
        <taxon>Lactobacillales</taxon>
        <taxon>Aerococcaceae</taxon>
        <taxon>Ignavigranum</taxon>
    </lineage>
</organism>
<dbReference type="AlphaFoldDB" id="A0A1H9H486"/>
<gene>
    <name evidence="1" type="ORF">SAMN04488558_1247</name>
</gene>
<keyword evidence="2" id="KW-1185">Reference proteome</keyword>
<reference evidence="1 2" key="1">
    <citation type="submission" date="2016-10" db="EMBL/GenBank/DDBJ databases">
        <authorList>
            <person name="de Groot N.N."/>
        </authorList>
    </citation>
    <scope>NUCLEOTIDE SEQUENCE [LARGE SCALE GENOMIC DNA]</scope>
    <source>
        <strain evidence="1 2">DSM 15695</strain>
    </source>
</reference>
<dbReference type="EMBL" id="FOEN01000024">
    <property type="protein sequence ID" value="SEQ57089.1"/>
    <property type="molecule type" value="Genomic_DNA"/>
</dbReference>
<sequence>MYMKKFGKCLAISIVSLAPFTPIFQDQPTSVIVEAEQISPKEHAEQVLNELNGLYPGQIFPTRILMEDSPVYLAVSTSDSADRANFDIYYYAEESPIPLNDQQLNDLEPIASFRRVVYEDAETAQKAVKQIINENGEPVDLGYGITGYQSGTAGSKYLTWQEGNWSFNIQSLNQNEDDPISLAQEIVQYLEKIALPAPEVVGQINLRMASSTFHDNVAAWQEGNVVYITSHADPMTLIQMTGSITNPTEQ</sequence>
<protein>
    <submittedName>
        <fullName evidence="1">Uncharacterized protein</fullName>
    </submittedName>
</protein>
<evidence type="ECO:0000313" key="1">
    <source>
        <dbReference type="EMBL" id="SEQ57089.1"/>
    </source>
</evidence>
<name>A0A1H9H486_9LACT</name>
<evidence type="ECO:0000313" key="2">
    <source>
        <dbReference type="Proteomes" id="UP000198833"/>
    </source>
</evidence>
<accession>A0A1H9H486</accession>
<proteinExistence type="predicted"/>
<dbReference type="Proteomes" id="UP000198833">
    <property type="component" value="Unassembled WGS sequence"/>
</dbReference>